<dbReference type="InterPro" id="IPR050582">
    <property type="entry name" value="HAD-like_SerB"/>
</dbReference>
<evidence type="ECO:0000313" key="2">
    <source>
        <dbReference type="Proteomes" id="UP000230088"/>
    </source>
</evidence>
<evidence type="ECO:0000313" key="1">
    <source>
        <dbReference type="EMBL" id="PIS39548.1"/>
    </source>
</evidence>
<reference evidence="2" key="1">
    <citation type="submission" date="2017-09" db="EMBL/GenBank/DDBJ databases">
        <title>Depth-based differentiation of microbial function through sediment-hosted aquifers and enrichment of novel symbionts in the deep terrestrial subsurface.</title>
        <authorList>
            <person name="Probst A.J."/>
            <person name="Ladd B."/>
            <person name="Jarett J.K."/>
            <person name="Geller-Mcgrath D.E."/>
            <person name="Sieber C.M.K."/>
            <person name="Emerson J.B."/>
            <person name="Anantharaman K."/>
            <person name="Thomas B.C."/>
            <person name="Malmstrom R."/>
            <person name="Stieglmeier M."/>
            <person name="Klingl A."/>
            <person name="Woyke T."/>
            <person name="Ryan C.M."/>
            <person name="Banfield J.F."/>
        </authorList>
    </citation>
    <scope>NUCLEOTIDE SEQUENCE [LARGE SCALE GENOMIC DNA]</scope>
</reference>
<dbReference type="Gene3D" id="3.40.50.1000">
    <property type="entry name" value="HAD superfamily/HAD-like"/>
    <property type="match status" value="1"/>
</dbReference>
<organism evidence="1 2">
    <name type="scientific">Candidatus Nealsonbacteria bacterium CG08_land_8_20_14_0_20_38_20</name>
    <dbReference type="NCBI Taxonomy" id="1974705"/>
    <lineage>
        <taxon>Bacteria</taxon>
        <taxon>Candidatus Nealsoniibacteriota</taxon>
    </lineage>
</organism>
<accession>A0A2H0YM29</accession>
<dbReference type="Proteomes" id="UP000230088">
    <property type="component" value="Unassembled WGS sequence"/>
</dbReference>
<name>A0A2H0YM29_9BACT</name>
<dbReference type="AlphaFoldDB" id="A0A2H0YM29"/>
<dbReference type="EMBL" id="PEYD01000025">
    <property type="protein sequence ID" value="PIS39548.1"/>
    <property type="molecule type" value="Genomic_DNA"/>
</dbReference>
<dbReference type="InterPro" id="IPR023214">
    <property type="entry name" value="HAD_sf"/>
</dbReference>
<dbReference type="PANTHER" id="PTHR43344">
    <property type="entry name" value="PHOSPHOSERINE PHOSPHATASE"/>
    <property type="match status" value="1"/>
</dbReference>
<dbReference type="InterPro" id="IPR006385">
    <property type="entry name" value="HAD_hydro_SerB1"/>
</dbReference>
<dbReference type="InterPro" id="IPR036412">
    <property type="entry name" value="HAD-like_sf"/>
</dbReference>
<dbReference type="Gene3D" id="1.20.1440.100">
    <property type="entry name" value="SG protein - dephosphorylation function"/>
    <property type="match status" value="1"/>
</dbReference>
<dbReference type="NCBIfam" id="TIGR01490">
    <property type="entry name" value="HAD-SF-IB-hyp1"/>
    <property type="match status" value="1"/>
</dbReference>
<sequence length="277" mass="32917">MNPAKKKKINIFFSRKKKINIFFSRKKKIDIRQVQDKKNIAVFDLDGTVFRSSLMIELLEGLIEEEIFPIKVQEIYAREYQKWLDRKGPYDDYIEKISQAYRKFIKGIKDEQVWRVARKVIAFQKNRTYRFTRNLILKLKKTHWLLAISGSPRDMVKRFGREFGFDKTYSRIFEVDKKGFFTGRILFEELIEDKGKILKQVVGKENLTLKHSIGIGDTETDIPFLKLVEHPIAFNPNSELYQYARKRNWPIIVERKDVIYQLGGKKLPFIVKNALND</sequence>
<comment type="caution">
    <text evidence="1">The sequence shown here is derived from an EMBL/GenBank/DDBJ whole genome shotgun (WGS) entry which is preliminary data.</text>
</comment>
<gene>
    <name evidence="1" type="ORF">COT33_01340</name>
</gene>
<protein>
    <submittedName>
        <fullName evidence="1">HAD-IB family hydrolase</fullName>
    </submittedName>
</protein>
<proteinExistence type="predicted"/>
<keyword evidence="1" id="KW-0378">Hydrolase</keyword>
<dbReference type="Pfam" id="PF12710">
    <property type="entry name" value="HAD"/>
    <property type="match status" value="1"/>
</dbReference>
<dbReference type="SUPFAM" id="SSF56784">
    <property type="entry name" value="HAD-like"/>
    <property type="match status" value="1"/>
</dbReference>
<dbReference type="GO" id="GO:0016787">
    <property type="term" value="F:hydrolase activity"/>
    <property type="evidence" value="ECO:0007669"/>
    <property type="project" value="UniProtKB-KW"/>
</dbReference>
<dbReference type="NCBIfam" id="TIGR01488">
    <property type="entry name" value="HAD-SF-IB"/>
    <property type="match status" value="1"/>
</dbReference>